<dbReference type="InterPro" id="IPR027417">
    <property type="entry name" value="P-loop_NTPase"/>
</dbReference>
<accession>A0AA36N9L7</accession>
<dbReference type="Proteomes" id="UP001178507">
    <property type="component" value="Unassembled WGS sequence"/>
</dbReference>
<gene>
    <name evidence="1" type="ORF">EVOR1521_LOCUS19867</name>
</gene>
<protein>
    <submittedName>
        <fullName evidence="1">Uncharacterized protein</fullName>
    </submittedName>
</protein>
<sequence>MKQGIDFDVPIGRGQTMLFQGSDPERDRQSLWPDLLSSKPVVGKERPFVNVCVCRDLDEAEALKKELEARGCWENCTLIVPISNDPASRMIAVNAAMALGEHFEEEDGEAVVLCDLEAHHDVWTELADLAGQERSARGLLMDPKEEKWIQMQGTVIRESIGERRKFWFRLTNRAINEVDKGSVTLLGWLWEQDGSLQYRKRQMYEQKFEKIERISRISDEIRQKLMDKVKADAAADGISFESELDESLLKPNPNIPGVPNWEIEELKSISDGHIILRRPPADEVWEWRVDPYRSLPRLGTDALHPALISCDAPKLRLKMMQANDRANLLHDTPAQTLDDKPGVELRFIELLLHQRAGELFSIDEEVARIVVASDPDCARLREAEDDVRGREMLSSLAKEMLGSEAGAKALADIKDLGFITPSTLDLLVQEVATFR</sequence>
<dbReference type="Gene3D" id="3.40.50.300">
    <property type="entry name" value="P-loop containing nucleotide triphosphate hydrolases"/>
    <property type="match status" value="1"/>
</dbReference>
<dbReference type="AlphaFoldDB" id="A0AA36N9L7"/>
<dbReference type="EMBL" id="CAUJNA010003157">
    <property type="protein sequence ID" value="CAJ1395436.1"/>
    <property type="molecule type" value="Genomic_DNA"/>
</dbReference>
<evidence type="ECO:0000313" key="2">
    <source>
        <dbReference type="Proteomes" id="UP001178507"/>
    </source>
</evidence>
<reference evidence="1" key="1">
    <citation type="submission" date="2023-08" db="EMBL/GenBank/DDBJ databases">
        <authorList>
            <person name="Chen Y."/>
            <person name="Shah S."/>
            <person name="Dougan E. K."/>
            <person name="Thang M."/>
            <person name="Chan C."/>
        </authorList>
    </citation>
    <scope>NUCLEOTIDE SEQUENCE</scope>
</reference>
<proteinExistence type="predicted"/>
<dbReference type="GO" id="GO:0005524">
    <property type="term" value="F:ATP binding"/>
    <property type="evidence" value="ECO:0007669"/>
    <property type="project" value="InterPro"/>
</dbReference>
<name>A0AA36N9L7_9DINO</name>
<keyword evidence="2" id="KW-1185">Reference proteome</keyword>
<organism evidence="1 2">
    <name type="scientific">Effrenium voratum</name>
    <dbReference type="NCBI Taxonomy" id="2562239"/>
    <lineage>
        <taxon>Eukaryota</taxon>
        <taxon>Sar</taxon>
        <taxon>Alveolata</taxon>
        <taxon>Dinophyceae</taxon>
        <taxon>Suessiales</taxon>
        <taxon>Symbiodiniaceae</taxon>
        <taxon>Effrenium</taxon>
    </lineage>
</organism>
<comment type="caution">
    <text evidence="1">The sequence shown here is derived from an EMBL/GenBank/DDBJ whole genome shotgun (WGS) entry which is preliminary data.</text>
</comment>
<evidence type="ECO:0000313" key="1">
    <source>
        <dbReference type="EMBL" id="CAJ1395436.1"/>
    </source>
</evidence>